<evidence type="ECO:0000313" key="2">
    <source>
        <dbReference type="Proteomes" id="UP000095751"/>
    </source>
</evidence>
<sequence length="67" mass="7906">MLLHDCLVQNSTKTAKGYKGRSHYKLLNSILDQIDTTTDTLCVYQRKPTTTDQMIYDMWMQYQDNIN</sequence>
<reference evidence="1 2" key="1">
    <citation type="submission" date="2016-09" db="EMBL/GenBank/DDBJ databases">
        <title>Extensive genetic diversity and differential bi-allelic expression allows diatom success in the polar Southern Ocean.</title>
        <authorList>
            <consortium name="DOE Joint Genome Institute"/>
            <person name="Mock T."/>
            <person name="Otillar R.P."/>
            <person name="Strauss J."/>
            <person name="Dupont C."/>
            <person name="Frickenhaus S."/>
            <person name="Maumus F."/>
            <person name="Mcmullan M."/>
            <person name="Sanges R."/>
            <person name="Schmutz J."/>
            <person name="Toseland A."/>
            <person name="Valas R."/>
            <person name="Veluchamy A."/>
            <person name="Ward B.J."/>
            <person name="Allen A."/>
            <person name="Barry K."/>
            <person name="Falciatore A."/>
            <person name="Ferrante M."/>
            <person name="Fortunato A.E."/>
            <person name="Gloeckner G."/>
            <person name="Gruber A."/>
            <person name="Hipkin R."/>
            <person name="Janech M."/>
            <person name="Kroth P."/>
            <person name="Leese F."/>
            <person name="Lindquist E."/>
            <person name="Lyon B.R."/>
            <person name="Martin J."/>
            <person name="Mayer C."/>
            <person name="Parker M."/>
            <person name="Quesneville H."/>
            <person name="Raymond J."/>
            <person name="Uhlig C."/>
            <person name="Valentin K.U."/>
            <person name="Worden A.Z."/>
            <person name="Armbrust E.V."/>
            <person name="Bowler C."/>
            <person name="Green B."/>
            <person name="Moulton V."/>
            <person name="Van Oosterhout C."/>
            <person name="Grigoriev I."/>
        </authorList>
    </citation>
    <scope>NUCLEOTIDE SEQUENCE [LARGE SCALE GENOMIC DNA]</scope>
    <source>
        <strain evidence="1 2">CCMP1102</strain>
    </source>
</reference>
<keyword evidence="2" id="KW-1185">Reference proteome</keyword>
<accession>A0A1E7FMZ1</accession>
<proteinExistence type="predicted"/>
<protein>
    <submittedName>
        <fullName evidence="1">Uncharacterized protein</fullName>
    </submittedName>
</protein>
<evidence type="ECO:0000313" key="1">
    <source>
        <dbReference type="EMBL" id="OEU19541.1"/>
    </source>
</evidence>
<dbReference type="KEGG" id="fcy:FRACYDRAFT_268043"/>
<dbReference type="OrthoDB" id="205035at2759"/>
<gene>
    <name evidence="1" type="ORF">FRACYDRAFT_268043</name>
</gene>
<dbReference type="EMBL" id="KV784355">
    <property type="protein sequence ID" value="OEU19541.1"/>
    <property type="molecule type" value="Genomic_DNA"/>
</dbReference>
<dbReference type="AlphaFoldDB" id="A0A1E7FMZ1"/>
<name>A0A1E7FMZ1_9STRA</name>
<dbReference type="Proteomes" id="UP000095751">
    <property type="component" value="Unassembled WGS sequence"/>
</dbReference>
<organism evidence="1 2">
    <name type="scientific">Fragilariopsis cylindrus CCMP1102</name>
    <dbReference type="NCBI Taxonomy" id="635003"/>
    <lineage>
        <taxon>Eukaryota</taxon>
        <taxon>Sar</taxon>
        <taxon>Stramenopiles</taxon>
        <taxon>Ochrophyta</taxon>
        <taxon>Bacillariophyta</taxon>
        <taxon>Bacillariophyceae</taxon>
        <taxon>Bacillariophycidae</taxon>
        <taxon>Bacillariales</taxon>
        <taxon>Bacillariaceae</taxon>
        <taxon>Fragilariopsis</taxon>
    </lineage>
</organism>
<dbReference type="InParanoid" id="A0A1E7FMZ1"/>